<evidence type="ECO:0000256" key="7">
    <source>
        <dbReference type="ARBA" id="ARBA00022824"/>
    </source>
</evidence>
<name>A0A9Q0MR59_9DIPT</name>
<evidence type="ECO:0000256" key="11">
    <source>
        <dbReference type="ARBA" id="ARBA00023033"/>
    </source>
</evidence>
<dbReference type="GO" id="GO:0005789">
    <property type="term" value="C:endoplasmic reticulum membrane"/>
    <property type="evidence" value="ECO:0007669"/>
    <property type="project" value="UniProtKB-SubCell"/>
</dbReference>
<dbReference type="Proteomes" id="UP001151699">
    <property type="component" value="Chromosome C"/>
</dbReference>
<evidence type="ECO:0000256" key="8">
    <source>
        <dbReference type="ARBA" id="ARBA00022848"/>
    </source>
</evidence>
<protein>
    <submittedName>
        <fullName evidence="15">Cytochrome P450 6a14</fullName>
    </submittedName>
</protein>
<dbReference type="Pfam" id="PF00067">
    <property type="entry name" value="p450"/>
    <property type="match status" value="1"/>
</dbReference>
<accession>A0A9Q0MR59</accession>
<proteinExistence type="inferred from homology"/>
<dbReference type="OrthoDB" id="2789670at2759"/>
<dbReference type="CDD" id="cd11056">
    <property type="entry name" value="CYP6-like"/>
    <property type="match status" value="1"/>
</dbReference>
<evidence type="ECO:0000313" key="15">
    <source>
        <dbReference type="EMBL" id="KAJ6636470.1"/>
    </source>
</evidence>
<evidence type="ECO:0000256" key="10">
    <source>
        <dbReference type="ARBA" id="ARBA00023004"/>
    </source>
</evidence>
<dbReference type="PANTHER" id="PTHR24292">
    <property type="entry name" value="CYTOCHROME P450"/>
    <property type="match status" value="1"/>
</dbReference>
<dbReference type="InterPro" id="IPR001128">
    <property type="entry name" value="Cyt_P450"/>
</dbReference>
<evidence type="ECO:0000256" key="9">
    <source>
        <dbReference type="ARBA" id="ARBA00023002"/>
    </source>
</evidence>
<dbReference type="SUPFAM" id="SSF48264">
    <property type="entry name" value="Cytochrome P450"/>
    <property type="match status" value="1"/>
</dbReference>
<evidence type="ECO:0000256" key="2">
    <source>
        <dbReference type="ARBA" id="ARBA00004174"/>
    </source>
</evidence>
<keyword evidence="7" id="KW-0256">Endoplasmic reticulum</keyword>
<organism evidence="15 16">
    <name type="scientific">Pseudolycoriella hygida</name>
    <dbReference type="NCBI Taxonomy" id="35572"/>
    <lineage>
        <taxon>Eukaryota</taxon>
        <taxon>Metazoa</taxon>
        <taxon>Ecdysozoa</taxon>
        <taxon>Arthropoda</taxon>
        <taxon>Hexapoda</taxon>
        <taxon>Insecta</taxon>
        <taxon>Pterygota</taxon>
        <taxon>Neoptera</taxon>
        <taxon>Endopterygota</taxon>
        <taxon>Diptera</taxon>
        <taxon>Nematocera</taxon>
        <taxon>Sciaroidea</taxon>
        <taxon>Sciaridae</taxon>
        <taxon>Pseudolycoriella</taxon>
    </lineage>
</organism>
<dbReference type="InterPro" id="IPR002401">
    <property type="entry name" value="Cyt_P450_E_grp-I"/>
</dbReference>
<dbReference type="AlphaFoldDB" id="A0A9Q0MR59"/>
<dbReference type="PANTHER" id="PTHR24292:SF100">
    <property type="entry name" value="CYTOCHROME P450 6A16, ISOFORM B-RELATED"/>
    <property type="match status" value="1"/>
</dbReference>
<evidence type="ECO:0000256" key="5">
    <source>
        <dbReference type="ARBA" id="ARBA00022617"/>
    </source>
</evidence>
<reference evidence="15" key="1">
    <citation type="submission" date="2022-07" db="EMBL/GenBank/DDBJ databases">
        <authorList>
            <person name="Trinca V."/>
            <person name="Uliana J.V.C."/>
            <person name="Torres T.T."/>
            <person name="Ward R.J."/>
            <person name="Monesi N."/>
        </authorList>
    </citation>
    <scope>NUCLEOTIDE SEQUENCE</scope>
    <source>
        <strain evidence="15">HSMRA1968</strain>
        <tissue evidence="15">Whole embryos</tissue>
    </source>
</reference>
<dbReference type="InterPro" id="IPR036396">
    <property type="entry name" value="Cyt_P450_sf"/>
</dbReference>
<comment type="cofactor">
    <cofactor evidence="1 13">
        <name>heme</name>
        <dbReference type="ChEBI" id="CHEBI:30413"/>
    </cofactor>
</comment>
<dbReference type="PRINTS" id="PR00463">
    <property type="entry name" value="EP450I"/>
</dbReference>
<dbReference type="FunFam" id="1.10.630.10:FF:000042">
    <property type="entry name" value="Cytochrome P450"/>
    <property type="match status" value="1"/>
</dbReference>
<sequence>MVFWIVGALLVAVIYLANQYFFSYWKRLGIPQDDPPFLVGSIGTALLGRQSVGETFSDFYNKFKHNKIQGLYFSYRPALVVNDPEVIQEVMIKDFTSFHDRGLFIDEKVDPLGAHLFMLGGQKWRDLRVKLSPTFTSGKLKVMYPIIRDCAKTLQEYVKKNCQGSKTYEFDARDLFARFTTNVISSVAFGIENDCINDRDNIFRKMGLKIFEVNLKVKILGILAFFVPKVIEKFKVRQIDEEINDFIFSVVKQTLDLREKGGKAGERKDFMQLMIQLKNQGYVSVDKNEENEVESQKSSEPKKLNFEEIAAQAFVFFVAGFETSSSTMNFCMYELSKNADAQRKVHEELDSLLQSGDVNDLTYDVLAQMKYLDWCIDETLRKYPIVPILNRESTKSHTFSGTNMTIEKGTPINIPVLGLQRDPEIYDNPLEFRPERFQNSSNGNGNSKGLFYMPFGDGPRNCIGARMGKLQTKIGLVSLLTKFKYEIVDKTLLHNEIEFDSTQFILTPKAPVMLKASAR</sequence>
<dbReference type="EMBL" id="WJQU01000004">
    <property type="protein sequence ID" value="KAJ6636470.1"/>
    <property type="molecule type" value="Genomic_DNA"/>
</dbReference>
<comment type="caution">
    <text evidence="15">The sequence shown here is derived from an EMBL/GenBank/DDBJ whole genome shotgun (WGS) entry which is preliminary data.</text>
</comment>
<feature type="binding site" description="axial binding residue" evidence="13">
    <location>
        <position position="462"/>
    </location>
    <ligand>
        <name>heme</name>
        <dbReference type="ChEBI" id="CHEBI:30413"/>
    </ligand>
    <ligandPart>
        <name>Fe</name>
        <dbReference type="ChEBI" id="CHEBI:18248"/>
    </ligandPart>
</feature>
<keyword evidence="6 13" id="KW-0479">Metal-binding</keyword>
<evidence type="ECO:0000256" key="1">
    <source>
        <dbReference type="ARBA" id="ARBA00001971"/>
    </source>
</evidence>
<gene>
    <name evidence="15" type="primary">Cyp6a14_1</name>
    <name evidence="15" type="ORF">Bhyg_15060</name>
</gene>
<comment type="similarity">
    <text evidence="4 14">Belongs to the cytochrome P450 family.</text>
</comment>
<keyword evidence="12" id="KW-0472">Membrane</keyword>
<dbReference type="Gene3D" id="1.10.630.10">
    <property type="entry name" value="Cytochrome P450"/>
    <property type="match status" value="1"/>
</dbReference>
<comment type="subcellular location">
    <subcellularLocation>
        <location evidence="3">Endoplasmic reticulum membrane</location>
        <topology evidence="3">Peripheral membrane protein</topology>
    </subcellularLocation>
    <subcellularLocation>
        <location evidence="2">Microsome membrane</location>
        <topology evidence="2">Peripheral membrane protein</topology>
    </subcellularLocation>
</comment>
<keyword evidence="10 13" id="KW-0408">Iron</keyword>
<keyword evidence="9 14" id="KW-0560">Oxidoreductase</keyword>
<dbReference type="GO" id="GO:0005506">
    <property type="term" value="F:iron ion binding"/>
    <property type="evidence" value="ECO:0007669"/>
    <property type="project" value="InterPro"/>
</dbReference>
<dbReference type="InterPro" id="IPR050476">
    <property type="entry name" value="Insect_CytP450_Detox"/>
</dbReference>
<keyword evidence="16" id="KW-1185">Reference proteome</keyword>
<evidence type="ECO:0000313" key="16">
    <source>
        <dbReference type="Proteomes" id="UP001151699"/>
    </source>
</evidence>
<evidence type="ECO:0000256" key="12">
    <source>
        <dbReference type="ARBA" id="ARBA00023136"/>
    </source>
</evidence>
<dbReference type="PROSITE" id="PS00086">
    <property type="entry name" value="CYTOCHROME_P450"/>
    <property type="match status" value="1"/>
</dbReference>
<keyword evidence="11 14" id="KW-0503">Monooxygenase</keyword>
<evidence type="ECO:0000256" key="3">
    <source>
        <dbReference type="ARBA" id="ARBA00004406"/>
    </source>
</evidence>
<keyword evidence="8" id="KW-0492">Microsome</keyword>
<evidence type="ECO:0000256" key="4">
    <source>
        <dbReference type="ARBA" id="ARBA00010617"/>
    </source>
</evidence>
<evidence type="ECO:0000256" key="13">
    <source>
        <dbReference type="PIRSR" id="PIRSR602401-1"/>
    </source>
</evidence>
<dbReference type="GO" id="GO:0016705">
    <property type="term" value="F:oxidoreductase activity, acting on paired donors, with incorporation or reduction of molecular oxygen"/>
    <property type="evidence" value="ECO:0007669"/>
    <property type="project" value="InterPro"/>
</dbReference>
<evidence type="ECO:0000256" key="14">
    <source>
        <dbReference type="RuleBase" id="RU000461"/>
    </source>
</evidence>
<dbReference type="PRINTS" id="PR00385">
    <property type="entry name" value="P450"/>
</dbReference>
<dbReference type="GO" id="GO:0004497">
    <property type="term" value="F:monooxygenase activity"/>
    <property type="evidence" value="ECO:0007669"/>
    <property type="project" value="UniProtKB-KW"/>
</dbReference>
<evidence type="ECO:0000256" key="6">
    <source>
        <dbReference type="ARBA" id="ARBA00022723"/>
    </source>
</evidence>
<keyword evidence="5 13" id="KW-0349">Heme</keyword>
<dbReference type="InterPro" id="IPR017972">
    <property type="entry name" value="Cyt_P450_CS"/>
</dbReference>
<dbReference type="GO" id="GO:0020037">
    <property type="term" value="F:heme binding"/>
    <property type="evidence" value="ECO:0007669"/>
    <property type="project" value="InterPro"/>
</dbReference>